<dbReference type="PANTHER" id="PTHR33294">
    <property type="entry name" value="AWPM-19-LIKE FAMILY PROTEIN"/>
    <property type="match status" value="1"/>
</dbReference>
<feature type="transmembrane region" description="Helical" evidence="1">
    <location>
        <begin position="7"/>
        <end position="29"/>
    </location>
</feature>
<protein>
    <submittedName>
        <fullName evidence="2">Uncharacterized protein</fullName>
    </submittedName>
</protein>
<gene>
    <name evidence="2" type="ORF">GOP47_0018781</name>
</gene>
<sequence>MALGKAIAAPLLILTLLMYLIILGIAGWAFNRILDTGNLTGANSATYPFVLLSLIAGVVGIASALTGLHHLKAWRGESGASAGASALIAWLLTALAFGLACKEIHTSKFRGAKIKTLEAFIIMVTFFQLLYLAILHAGLHSSKYGPGYYNYGARGYGDHELGDKHRTTAAPAV</sequence>
<dbReference type="AlphaFoldDB" id="A0A9D4Z9Y3"/>
<keyword evidence="3" id="KW-1185">Reference proteome</keyword>
<evidence type="ECO:0000313" key="2">
    <source>
        <dbReference type="EMBL" id="KAI5066157.1"/>
    </source>
</evidence>
<name>A0A9D4Z9Y3_ADICA</name>
<keyword evidence="1" id="KW-0812">Transmembrane</keyword>
<keyword evidence="1" id="KW-0472">Membrane</keyword>
<dbReference type="PANTHER" id="PTHR33294:SF5">
    <property type="entry name" value="AWPM-19-LIKE FAMILY PROTEIN"/>
    <property type="match status" value="1"/>
</dbReference>
<feature type="transmembrane region" description="Helical" evidence="1">
    <location>
        <begin position="120"/>
        <end position="139"/>
    </location>
</feature>
<feature type="transmembrane region" description="Helical" evidence="1">
    <location>
        <begin position="49"/>
        <end position="68"/>
    </location>
</feature>
<dbReference type="Pfam" id="PF05512">
    <property type="entry name" value="AWPM-19"/>
    <property type="match status" value="1"/>
</dbReference>
<organism evidence="2 3">
    <name type="scientific">Adiantum capillus-veneris</name>
    <name type="common">Maidenhair fern</name>
    <dbReference type="NCBI Taxonomy" id="13818"/>
    <lineage>
        <taxon>Eukaryota</taxon>
        <taxon>Viridiplantae</taxon>
        <taxon>Streptophyta</taxon>
        <taxon>Embryophyta</taxon>
        <taxon>Tracheophyta</taxon>
        <taxon>Polypodiopsida</taxon>
        <taxon>Polypodiidae</taxon>
        <taxon>Polypodiales</taxon>
        <taxon>Pteridineae</taxon>
        <taxon>Pteridaceae</taxon>
        <taxon>Vittarioideae</taxon>
        <taxon>Adiantum</taxon>
    </lineage>
</organism>
<dbReference type="EMBL" id="JABFUD020000018">
    <property type="protein sequence ID" value="KAI5066157.1"/>
    <property type="molecule type" value="Genomic_DNA"/>
</dbReference>
<feature type="transmembrane region" description="Helical" evidence="1">
    <location>
        <begin position="80"/>
        <end position="100"/>
    </location>
</feature>
<dbReference type="InterPro" id="IPR008390">
    <property type="entry name" value="AWPM-19"/>
</dbReference>
<comment type="caution">
    <text evidence="2">The sequence shown here is derived from an EMBL/GenBank/DDBJ whole genome shotgun (WGS) entry which is preliminary data.</text>
</comment>
<proteinExistence type="predicted"/>
<reference evidence="2" key="1">
    <citation type="submission" date="2021-01" db="EMBL/GenBank/DDBJ databases">
        <title>Adiantum capillus-veneris genome.</title>
        <authorList>
            <person name="Fang Y."/>
            <person name="Liao Q."/>
        </authorList>
    </citation>
    <scope>NUCLEOTIDE SEQUENCE</scope>
    <source>
        <strain evidence="2">H3</strain>
        <tissue evidence="2">Leaf</tissue>
    </source>
</reference>
<dbReference type="Proteomes" id="UP000886520">
    <property type="component" value="Chromosome 18"/>
</dbReference>
<dbReference type="OrthoDB" id="1919377at2759"/>
<keyword evidence="1" id="KW-1133">Transmembrane helix</keyword>
<evidence type="ECO:0000256" key="1">
    <source>
        <dbReference type="SAM" id="Phobius"/>
    </source>
</evidence>
<evidence type="ECO:0000313" key="3">
    <source>
        <dbReference type="Proteomes" id="UP000886520"/>
    </source>
</evidence>
<accession>A0A9D4Z9Y3</accession>